<evidence type="ECO:0000313" key="2">
    <source>
        <dbReference type="Proteomes" id="UP000607197"/>
    </source>
</evidence>
<comment type="caution">
    <text evidence="1">The sequence shown here is derived from an EMBL/GenBank/DDBJ whole genome shotgun (WGS) entry which is preliminary data.</text>
</comment>
<proteinExistence type="predicted"/>
<sequence>MSHPCAVCGRGVEPDTDHVEIEAETIWMDDRNDKRSYILHLGCAMRTIDAWEEPV</sequence>
<organism evidence="1 2">
    <name type="scientific">Halocalculus aciditolerans</name>
    <dbReference type="NCBI Taxonomy" id="1383812"/>
    <lineage>
        <taxon>Archaea</taxon>
        <taxon>Methanobacteriati</taxon>
        <taxon>Methanobacteriota</taxon>
        <taxon>Stenosarchaea group</taxon>
        <taxon>Halobacteria</taxon>
        <taxon>Halobacteriales</taxon>
        <taxon>Halobacteriaceae</taxon>
        <taxon>Halocalculus</taxon>
    </lineage>
</organism>
<keyword evidence="2" id="KW-1185">Reference proteome</keyword>
<dbReference type="Proteomes" id="UP000607197">
    <property type="component" value="Unassembled WGS sequence"/>
</dbReference>
<dbReference type="RefSeq" id="WP_188981068.1">
    <property type="nucleotide sequence ID" value="NZ_BMPG01000010.1"/>
</dbReference>
<dbReference type="EMBL" id="BMPG01000010">
    <property type="protein sequence ID" value="GGL73537.1"/>
    <property type="molecule type" value="Genomic_DNA"/>
</dbReference>
<reference evidence="1" key="2">
    <citation type="submission" date="2020-09" db="EMBL/GenBank/DDBJ databases">
        <authorList>
            <person name="Sun Q."/>
            <person name="Ohkuma M."/>
        </authorList>
    </citation>
    <scope>NUCLEOTIDE SEQUENCE</scope>
    <source>
        <strain evidence="1">JCM 19596</strain>
    </source>
</reference>
<reference evidence="1" key="1">
    <citation type="journal article" date="2014" name="Int. J. Syst. Evol. Microbiol.">
        <title>Complete genome sequence of Corynebacterium casei LMG S-19264T (=DSM 44701T), isolated from a smear-ripened cheese.</title>
        <authorList>
            <consortium name="US DOE Joint Genome Institute (JGI-PGF)"/>
            <person name="Walter F."/>
            <person name="Albersmeier A."/>
            <person name="Kalinowski J."/>
            <person name="Ruckert C."/>
        </authorList>
    </citation>
    <scope>NUCLEOTIDE SEQUENCE</scope>
    <source>
        <strain evidence="1">JCM 19596</strain>
    </source>
</reference>
<accession>A0A830FNR1</accession>
<evidence type="ECO:0000313" key="1">
    <source>
        <dbReference type="EMBL" id="GGL73537.1"/>
    </source>
</evidence>
<name>A0A830FNR1_9EURY</name>
<protein>
    <submittedName>
        <fullName evidence="1">Uncharacterized protein</fullName>
    </submittedName>
</protein>
<gene>
    <name evidence="1" type="ORF">GCM10009039_34570</name>
</gene>
<dbReference type="AlphaFoldDB" id="A0A830FNR1"/>